<keyword evidence="4" id="KW-1185">Reference proteome</keyword>
<feature type="transmembrane region" description="Helical" evidence="2">
    <location>
        <begin position="43"/>
        <end position="66"/>
    </location>
</feature>
<evidence type="ECO:0000313" key="3">
    <source>
        <dbReference type="EMBL" id="EMR02305.1"/>
    </source>
</evidence>
<evidence type="ECO:0000256" key="2">
    <source>
        <dbReference type="SAM" id="Phobius"/>
    </source>
</evidence>
<dbReference type="AlphaFoldDB" id="M7NKL5"/>
<dbReference type="Proteomes" id="UP000011910">
    <property type="component" value="Unassembled WGS sequence"/>
</dbReference>
<dbReference type="eggNOG" id="ENOG50332H2">
    <property type="taxonomic scope" value="Bacteria"/>
</dbReference>
<evidence type="ECO:0000313" key="4">
    <source>
        <dbReference type="Proteomes" id="UP000011910"/>
    </source>
</evidence>
<proteinExistence type="predicted"/>
<protein>
    <submittedName>
        <fullName evidence="3">Uncharacterized protein</fullName>
    </submittedName>
</protein>
<keyword evidence="2" id="KW-0472">Membrane</keyword>
<name>M7NKL5_9BACT</name>
<keyword evidence="2" id="KW-1133">Transmembrane helix</keyword>
<comment type="caution">
    <text evidence="3">The sequence shown here is derived from an EMBL/GenBank/DDBJ whole genome shotgun (WGS) entry which is preliminary data.</text>
</comment>
<evidence type="ECO:0000256" key="1">
    <source>
        <dbReference type="SAM" id="MobiDB-lite"/>
    </source>
</evidence>
<gene>
    <name evidence="3" type="ORF">ADICEAN_02577</name>
</gene>
<keyword evidence="2" id="KW-0812">Transmembrane</keyword>
<feature type="region of interest" description="Disordered" evidence="1">
    <location>
        <begin position="114"/>
        <end position="146"/>
    </location>
</feature>
<accession>M7NKL5</accession>
<dbReference type="EMBL" id="AODQ01000064">
    <property type="protein sequence ID" value="EMR02305.1"/>
    <property type="molecule type" value="Genomic_DNA"/>
</dbReference>
<dbReference type="STRING" id="1279009.ADICEAN_02577"/>
<sequence length="146" mass="15052">MQCWSITLIILDNIVVLYRKLTQHQLGLMHGLSVSEAAEKLDMLLITLLIALLYFMVPYLTSLFVGQAQSAVYPARVLATSAGAAILAAKGAAVLSGAGTLPATAAIGSSTAGWSRESLQGGGASDGAQQPPAHRGGAGQSIPLRH</sequence>
<reference evidence="3 4" key="1">
    <citation type="journal article" date="2013" name="Genome Announc.">
        <title>Draft Genome Sequence of Cesiribacter andamanensis Strain AMV16T, Isolated from a Soil Sample from a Mud Volcano in the Andaman Islands, India.</title>
        <authorList>
            <person name="Shivaji S."/>
            <person name="Ara S."/>
            <person name="Begum Z."/>
            <person name="Srinivas T.N."/>
            <person name="Singh A."/>
            <person name="Kumar Pinnaka A."/>
        </authorList>
    </citation>
    <scope>NUCLEOTIDE SEQUENCE [LARGE SCALE GENOMIC DNA]</scope>
    <source>
        <strain evidence="3 4">AMV16</strain>
    </source>
</reference>
<organism evidence="3 4">
    <name type="scientific">Cesiribacter andamanensis AMV16</name>
    <dbReference type="NCBI Taxonomy" id="1279009"/>
    <lineage>
        <taxon>Bacteria</taxon>
        <taxon>Pseudomonadati</taxon>
        <taxon>Bacteroidota</taxon>
        <taxon>Cytophagia</taxon>
        <taxon>Cytophagales</taxon>
        <taxon>Cesiribacteraceae</taxon>
        <taxon>Cesiribacter</taxon>
    </lineage>
</organism>